<protein>
    <submittedName>
        <fullName evidence="2">Uncharacterized protein</fullName>
    </submittedName>
</protein>
<accession>A0ABS4UD04</accession>
<keyword evidence="3" id="KW-1185">Reference proteome</keyword>
<name>A0ABS4UD04_9ACTN</name>
<sequence length="167" mass="17826">MIDISDAVAKKTVNFGRSIQGKELVEAVRAACGEDERSFHQEHRYDDGHVYVAGRKSSSPSENVLVTPTKSDPYIRADEFYDSAVVVSHDHGGGNRLAVRESPDAKIDAVLEFSGKLKAQVASQSPEQTGRERGPYAPAAGAVTKRPEGAPAARNTSPSAGADVRGY</sequence>
<reference evidence="2 3" key="1">
    <citation type="submission" date="2021-03" db="EMBL/GenBank/DDBJ databases">
        <title>Sequencing the genomes of 1000 actinobacteria strains.</title>
        <authorList>
            <person name="Klenk H.-P."/>
        </authorList>
    </citation>
    <scope>NUCLEOTIDE SEQUENCE [LARGE SCALE GENOMIC DNA]</scope>
    <source>
        <strain evidence="2 3">DSM 18824</strain>
    </source>
</reference>
<feature type="region of interest" description="Disordered" evidence="1">
    <location>
        <begin position="119"/>
        <end position="167"/>
    </location>
</feature>
<gene>
    <name evidence="2" type="ORF">JOF29_000589</name>
</gene>
<dbReference type="Proteomes" id="UP000755585">
    <property type="component" value="Unassembled WGS sequence"/>
</dbReference>
<dbReference type="EMBL" id="JAGINT010000001">
    <property type="protein sequence ID" value="MBP2349506.1"/>
    <property type="molecule type" value="Genomic_DNA"/>
</dbReference>
<comment type="caution">
    <text evidence="2">The sequence shown here is derived from an EMBL/GenBank/DDBJ whole genome shotgun (WGS) entry which is preliminary data.</text>
</comment>
<dbReference type="RefSeq" id="WP_209692669.1">
    <property type="nucleotide sequence ID" value="NZ_BAAAVU010000028.1"/>
</dbReference>
<evidence type="ECO:0000313" key="2">
    <source>
        <dbReference type="EMBL" id="MBP2349506.1"/>
    </source>
</evidence>
<evidence type="ECO:0000256" key="1">
    <source>
        <dbReference type="SAM" id="MobiDB-lite"/>
    </source>
</evidence>
<organism evidence="2 3">
    <name type="scientific">Kribbella aluminosa</name>
    <dbReference type="NCBI Taxonomy" id="416017"/>
    <lineage>
        <taxon>Bacteria</taxon>
        <taxon>Bacillati</taxon>
        <taxon>Actinomycetota</taxon>
        <taxon>Actinomycetes</taxon>
        <taxon>Propionibacteriales</taxon>
        <taxon>Kribbellaceae</taxon>
        <taxon>Kribbella</taxon>
    </lineage>
</organism>
<evidence type="ECO:0000313" key="3">
    <source>
        <dbReference type="Proteomes" id="UP000755585"/>
    </source>
</evidence>
<proteinExistence type="predicted"/>